<gene>
    <name evidence="2" type="ORF">CEP51_014655</name>
</gene>
<comment type="caution">
    <text evidence="2">The sequence shown here is derived from an EMBL/GenBank/DDBJ whole genome shotgun (WGS) entry which is preliminary data.</text>
</comment>
<accession>A0A428PP35</accession>
<dbReference type="EMBL" id="NKCL01000702">
    <property type="protein sequence ID" value="RSL54788.1"/>
    <property type="molecule type" value="Genomic_DNA"/>
</dbReference>
<evidence type="ECO:0000313" key="2">
    <source>
        <dbReference type="EMBL" id="RSL54788.1"/>
    </source>
</evidence>
<proteinExistence type="predicted"/>
<protein>
    <submittedName>
        <fullName evidence="2">Uncharacterized protein</fullName>
    </submittedName>
</protein>
<sequence length="64" mass="6969">MVAGLRLHKRSGLGPGIDWWADVPLPSHLRAPRVASYRTAALSPPRSDLNSRAGASQPVRVRSR</sequence>
<feature type="non-terminal residue" evidence="2">
    <location>
        <position position="64"/>
    </location>
</feature>
<keyword evidence="3" id="KW-1185">Reference proteome</keyword>
<organism evidence="2 3">
    <name type="scientific">Fusarium floridanum</name>
    <dbReference type="NCBI Taxonomy" id="1325733"/>
    <lineage>
        <taxon>Eukaryota</taxon>
        <taxon>Fungi</taxon>
        <taxon>Dikarya</taxon>
        <taxon>Ascomycota</taxon>
        <taxon>Pezizomycotina</taxon>
        <taxon>Sordariomycetes</taxon>
        <taxon>Hypocreomycetidae</taxon>
        <taxon>Hypocreales</taxon>
        <taxon>Nectriaceae</taxon>
        <taxon>Fusarium</taxon>
        <taxon>Fusarium solani species complex</taxon>
    </lineage>
</organism>
<feature type="region of interest" description="Disordered" evidence="1">
    <location>
        <begin position="40"/>
        <end position="64"/>
    </location>
</feature>
<dbReference type="Proteomes" id="UP000287972">
    <property type="component" value="Unassembled WGS sequence"/>
</dbReference>
<name>A0A428PP35_9HYPO</name>
<dbReference type="AlphaFoldDB" id="A0A428PP35"/>
<evidence type="ECO:0000256" key="1">
    <source>
        <dbReference type="SAM" id="MobiDB-lite"/>
    </source>
</evidence>
<reference evidence="2 3" key="1">
    <citation type="submission" date="2017-06" db="EMBL/GenBank/DDBJ databases">
        <title>Comparative genomic analysis of Ambrosia Fusariam Clade fungi.</title>
        <authorList>
            <person name="Stajich J.E."/>
            <person name="Carrillo J."/>
            <person name="Kijimoto T."/>
            <person name="Eskalen A."/>
            <person name="O'Donnell K."/>
            <person name="Kasson M."/>
        </authorList>
    </citation>
    <scope>NUCLEOTIDE SEQUENCE [LARGE SCALE GENOMIC DNA]</scope>
    <source>
        <strain evidence="2 3">NRRL62606</strain>
    </source>
</reference>
<evidence type="ECO:0000313" key="3">
    <source>
        <dbReference type="Proteomes" id="UP000287972"/>
    </source>
</evidence>